<keyword evidence="3" id="KW-1185">Reference proteome</keyword>
<dbReference type="SUPFAM" id="SSF47336">
    <property type="entry name" value="ACP-like"/>
    <property type="match status" value="1"/>
</dbReference>
<evidence type="ECO:0000259" key="1">
    <source>
        <dbReference type="PROSITE" id="PS50075"/>
    </source>
</evidence>
<dbReference type="Gene3D" id="1.10.1200.10">
    <property type="entry name" value="ACP-like"/>
    <property type="match status" value="1"/>
</dbReference>
<reference evidence="2 3" key="1">
    <citation type="submission" date="2018-06" db="EMBL/GenBank/DDBJ databases">
        <title>Genomic Encyclopedia of Type Strains, Phase IV (KMG-IV): sequencing the most valuable type-strain genomes for metagenomic binning, comparative biology and taxonomic classification.</title>
        <authorList>
            <person name="Goeker M."/>
        </authorList>
    </citation>
    <scope>NUCLEOTIDE SEQUENCE [LARGE SCALE GENOMIC DNA]</scope>
    <source>
        <strain evidence="2 3">DSM 45521</strain>
    </source>
</reference>
<dbReference type="InterPro" id="IPR036736">
    <property type="entry name" value="ACP-like_sf"/>
</dbReference>
<gene>
    <name evidence="2" type="ORF">DFR67_105320</name>
</gene>
<dbReference type="Pfam" id="PF00550">
    <property type="entry name" value="PP-binding"/>
    <property type="match status" value="1"/>
</dbReference>
<proteinExistence type="predicted"/>
<name>A0A318RRM4_WILLI</name>
<protein>
    <submittedName>
        <fullName evidence="2">Aryl carrier-like protein</fullName>
    </submittedName>
</protein>
<dbReference type="EMBL" id="QJSP01000005">
    <property type="protein sequence ID" value="PYE18175.1"/>
    <property type="molecule type" value="Genomic_DNA"/>
</dbReference>
<dbReference type="InterPro" id="IPR009081">
    <property type="entry name" value="PP-bd_ACP"/>
</dbReference>
<sequence>MSEHQVSTGLSKVQVVADIAAALGIPPEDLAEDTDLIDAGLDSIRLMSLVEKWRSAGAADVDFPVLASEPVVGHWVEVLVNEPNTEVGKAMS</sequence>
<accession>A0A318RRM4</accession>
<evidence type="ECO:0000313" key="3">
    <source>
        <dbReference type="Proteomes" id="UP000247591"/>
    </source>
</evidence>
<dbReference type="AlphaFoldDB" id="A0A318RRM4"/>
<dbReference type="Proteomes" id="UP000247591">
    <property type="component" value="Unassembled WGS sequence"/>
</dbReference>
<dbReference type="RefSeq" id="WP_110469512.1">
    <property type="nucleotide sequence ID" value="NZ_QJSP01000005.1"/>
</dbReference>
<organism evidence="2 3">
    <name type="scientific">Williamsia limnetica</name>
    <dbReference type="NCBI Taxonomy" id="882452"/>
    <lineage>
        <taxon>Bacteria</taxon>
        <taxon>Bacillati</taxon>
        <taxon>Actinomycetota</taxon>
        <taxon>Actinomycetes</taxon>
        <taxon>Mycobacteriales</taxon>
        <taxon>Nocardiaceae</taxon>
        <taxon>Williamsia</taxon>
    </lineage>
</organism>
<dbReference type="OrthoDB" id="2455700at2"/>
<feature type="domain" description="Carrier" evidence="1">
    <location>
        <begin position="6"/>
        <end position="83"/>
    </location>
</feature>
<dbReference type="PROSITE" id="PS50075">
    <property type="entry name" value="CARRIER"/>
    <property type="match status" value="1"/>
</dbReference>
<evidence type="ECO:0000313" key="2">
    <source>
        <dbReference type="EMBL" id="PYE18175.1"/>
    </source>
</evidence>
<comment type="caution">
    <text evidence="2">The sequence shown here is derived from an EMBL/GenBank/DDBJ whole genome shotgun (WGS) entry which is preliminary data.</text>
</comment>